<dbReference type="Proteomes" id="UP000611723">
    <property type="component" value="Unassembled WGS sequence"/>
</dbReference>
<dbReference type="AlphaFoldDB" id="A0A935C8B0"/>
<proteinExistence type="predicted"/>
<dbReference type="RefSeq" id="WP_201431193.1">
    <property type="nucleotide sequence ID" value="NZ_JAEQBW010000004.1"/>
</dbReference>
<sequence length="75" mass="8883">MKKYILLRKIVRIFHLYGISLLGNRKHVNLYHDLKMEQLFVMGLIFELELACQKDMQDAHAFAVQTPIQIIEKLI</sequence>
<accession>A0A935C8B0</accession>
<name>A0A935C8B0_9BACT</name>
<dbReference type="EMBL" id="JAEQBW010000004">
    <property type="protein sequence ID" value="MBK6265511.1"/>
    <property type="molecule type" value="Genomic_DNA"/>
</dbReference>
<evidence type="ECO:0000313" key="1">
    <source>
        <dbReference type="EMBL" id="MBK6265511.1"/>
    </source>
</evidence>
<reference evidence="1" key="1">
    <citation type="submission" date="2021-01" db="EMBL/GenBank/DDBJ databases">
        <title>Marivirga aurantiaca sp. nov., isolated from intertidal surface sediments.</title>
        <authorList>
            <person name="Zhang M."/>
        </authorList>
    </citation>
    <scope>NUCLEOTIDE SEQUENCE</scope>
    <source>
        <strain evidence="1">S37H4</strain>
    </source>
</reference>
<gene>
    <name evidence="1" type="ORF">JKA74_10720</name>
</gene>
<evidence type="ECO:0000313" key="2">
    <source>
        <dbReference type="Proteomes" id="UP000611723"/>
    </source>
</evidence>
<keyword evidence="2" id="KW-1185">Reference proteome</keyword>
<organism evidence="1 2">
    <name type="scientific">Marivirga aurantiaca</name>
    <dbReference type="NCBI Taxonomy" id="2802615"/>
    <lineage>
        <taxon>Bacteria</taxon>
        <taxon>Pseudomonadati</taxon>
        <taxon>Bacteroidota</taxon>
        <taxon>Cytophagia</taxon>
        <taxon>Cytophagales</taxon>
        <taxon>Marivirgaceae</taxon>
        <taxon>Marivirga</taxon>
    </lineage>
</organism>
<protein>
    <submittedName>
        <fullName evidence="1">Acyl carrier protein</fullName>
    </submittedName>
</protein>
<comment type="caution">
    <text evidence="1">The sequence shown here is derived from an EMBL/GenBank/DDBJ whole genome shotgun (WGS) entry which is preliminary data.</text>
</comment>